<dbReference type="GO" id="GO:0005524">
    <property type="term" value="F:ATP binding"/>
    <property type="evidence" value="ECO:0007669"/>
    <property type="project" value="UniProtKB-KW"/>
</dbReference>
<evidence type="ECO:0000256" key="12">
    <source>
        <dbReference type="ARBA" id="ARBA00023163"/>
    </source>
</evidence>
<feature type="domain" description="Response regulatory" evidence="15">
    <location>
        <begin position="12"/>
        <end position="126"/>
    </location>
</feature>
<dbReference type="InterPro" id="IPR009057">
    <property type="entry name" value="Homeodomain-like_sf"/>
</dbReference>
<evidence type="ECO:0000256" key="5">
    <source>
        <dbReference type="ARBA" id="ARBA00022737"/>
    </source>
</evidence>
<dbReference type="GO" id="GO:0046872">
    <property type="term" value="F:metal ion binding"/>
    <property type="evidence" value="ECO:0007669"/>
    <property type="project" value="UniProtKB-KW"/>
</dbReference>
<evidence type="ECO:0000256" key="10">
    <source>
        <dbReference type="ARBA" id="ARBA00023125"/>
    </source>
</evidence>
<dbReference type="Proteomes" id="UP000247727">
    <property type="component" value="Unassembled WGS sequence"/>
</dbReference>
<evidence type="ECO:0000259" key="15">
    <source>
        <dbReference type="PROSITE" id="PS50110"/>
    </source>
</evidence>
<dbReference type="EMBL" id="QJTK01000003">
    <property type="protein sequence ID" value="PYF11115.1"/>
    <property type="molecule type" value="Genomic_DNA"/>
</dbReference>
<evidence type="ECO:0000256" key="11">
    <source>
        <dbReference type="ARBA" id="ARBA00023159"/>
    </source>
</evidence>
<dbReference type="InterPro" id="IPR002078">
    <property type="entry name" value="Sigma_54_int"/>
</dbReference>
<dbReference type="Gene3D" id="1.10.10.60">
    <property type="entry name" value="Homeodomain-like"/>
    <property type="match status" value="1"/>
</dbReference>
<comment type="subunit">
    <text evidence="2">Interacts with sigma-54.</text>
</comment>
<dbReference type="PANTHER" id="PTHR32071:SF117">
    <property type="entry name" value="PTS-DEPENDENT DIHYDROXYACETONE KINASE OPERON REGULATORY PROTEIN-RELATED"/>
    <property type="match status" value="1"/>
</dbReference>
<keyword evidence="17" id="KW-1185">Reference proteome</keyword>
<keyword evidence="12" id="KW-0804">Transcription</keyword>
<dbReference type="PROSITE" id="PS00688">
    <property type="entry name" value="SIGMA54_INTERACT_3"/>
    <property type="match status" value="1"/>
</dbReference>
<evidence type="ECO:0000256" key="1">
    <source>
        <dbReference type="ARBA" id="ARBA00002167"/>
    </source>
</evidence>
<dbReference type="GO" id="GO:0043565">
    <property type="term" value="F:sequence-specific DNA binding"/>
    <property type="evidence" value="ECO:0007669"/>
    <property type="project" value="InterPro"/>
</dbReference>
<dbReference type="InterPro" id="IPR025944">
    <property type="entry name" value="Sigma_54_int_dom_CS"/>
</dbReference>
<name>A0A318U8B6_9RHOB</name>
<dbReference type="RefSeq" id="WP_110804893.1">
    <property type="nucleotide sequence ID" value="NZ_QJTK01000003.1"/>
</dbReference>
<dbReference type="InterPro" id="IPR025943">
    <property type="entry name" value="Sigma_54_int_dom_ATP-bd_2"/>
</dbReference>
<dbReference type="Gene3D" id="1.10.8.60">
    <property type="match status" value="1"/>
</dbReference>
<dbReference type="SUPFAM" id="SSF46689">
    <property type="entry name" value="Homeodomain-like"/>
    <property type="match status" value="1"/>
</dbReference>
<evidence type="ECO:0000256" key="7">
    <source>
        <dbReference type="ARBA" id="ARBA00022840"/>
    </source>
</evidence>
<dbReference type="Pfam" id="PF00158">
    <property type="entry name" value="Sigma54_activat"/>
    <property type="match status" value="1"/>
</dbReference>
<keyword evidence="5" id="KW-0677">Repeat</keyword>
<organism evidence="16 17">
    <name type="scientific">Rhodobacter viridis</name>
    <dbReference type="NCBI Taxonomy" id="1054202"/>
    <lineage>
        <taxon>Bacteria</taxon>
        <taxon>Pseudomonadati</taxon>
        <taxon>Pseudomonadota</taxon>
        <taxon>Alphaproteobacteria</taxon>
        <taxon>Rhodobacterales</taxon>
        <taxon>Rhodobacter group</taxon>
        <taxon>Rhodobacter</taxon>
    </lineage>
</organism>
<dbReference type="InterPro" id="IPR011006">
    <property type="entry name" value="CheY-like_superfamily"/>
</dbReference>
<dbReference type="PROSITE" id="PS00676">
    <property type="entry name" value="SIGMA54_INTERACT_2"/>
    <property type="match status" value="1"/>
</dbReference>
<reference evidence="16 17" key="1">
    <citation type="submission" date="2018-06" db="EMBL/GenBank/DDBJ databases">
        <title>Genomic Encyclopedia of Type Strains, Phase III (KMG-III): the genomes of soil and plant-associated and newly described type strains.</title>
        <authorList>
            <person name="Whitman W."/>
        </authorList>
    </citation>
    <scope>NUCLEOTIDE SEQUENCE [LARGE SCALE GENOMIC DNA]</scope>
    <source>
        <strain evidence="16 17">JA737</strain>
    </source>
</reference>
<dbReference type="SUPFAM" id="SSF52540">
    <property type="entry name" value="P-loop containing nucleoside triphosphate hydrolases"/>
    <property type="match status" value="1"/>
</dbReference>
<comment type="caution">
    <text evidence="16">The sequence shown here is derived from an EMBL/GenBank/DDBJ whole genome shotgun (WGS) entry which is preliminary data.</text>
</comment>
<dbReference type="InterPro" id="IPR001789">
    <property type="entry name" value="Sig_transdc_resp-reg_receiver"/>
</dbReference>
<dbReference type="CDD" id="cd00009">
    <property type="entry name" value="AAA"/>
    <property type="match status" value="1"/>
</dbReference>
<evidence type="ECO:0000256" key="4">
    <source>
        <dbReference type="ARBA" id="ARBA00022723"/>
    </source>
</evidence>
<sequence length="454" mass="49349">MNLPLPAIDAPDILLVEDTASMRTIYESHLRRAGYRTVSTGTAAEGLEMFRVHPISVVLLDLMLPDRDGLDLLVDLLEMRPETSVVVVAAERSTERTVAAIRRGALDYLVKPVTESRLMEAVEAARRAATIAHPPHSTESRAPLPDFIGHSPAMRDIYDRIRAAARSMAPVCISGESGTGKELAALAIHRLSTRAQGPFITLDCGAIPPDRLESEVFGHRRGAFVGALSDRLGAAELADGGTLFLDEVCELHPTLQPRLLRFLQSGLVHPLGAEAARRVNLRIISASTMPLAEAVRSGQLREDLFYRLQVVGLQMPPLRQRGEDILPLAETFLARYAAIEGRSFTRISPEAMALLRAYSWPGNVRELSNVLRAVTVLHEGDELTPAMLPADLRGSAVLPSTESGDLSGLTLAEVERRVIEAALDRHDGAVPKAAADLGVAASTLYRKLESWRTD</sequence>
<keyword evidence="4" id="KW-0479">Metal-binding</keyword>
<dbReference type="SMART" id="SM00382">
    <property type="entry name" value="AAA"/>
    <property type="match status" value="1"/>
</dbReference>
<keyword evidence="10" id="KW-0238">DNA-binding</keyword>
<dbReference type="InterPro" id="IPR003593">
    <property type="entry name" value="AAA+_ATPase"/>
</dbReference>
<dbReference type="PROSITE" id="PS50045">
    <property type="entry name" value="SIGMA54_INTERACT_4"/>
    <property type="match status" value="1"/>
</dbReference>
<evidence type="ECO:0000313" key="17">
    <source>
        <dbReference type="Proteomes" id="UP000247727"/>
    </source>
</evidence>
<keyword evidence="7" id="KW-0067">ATP-binding</keyword>
<evidence type="ECO:0000256" key="13">
    <source>
        <dbReference type="PROSITE-ProRule" id="PRU00169"/>
    </source>
</evidence>
<protein>
    <recommendedName>
        <fullName evidence="3">Nif-specific regulatory protein</fullName>
    </recommendedName>
</protein>
<evidence type="ECO:0000256" key="8">
    <source>
        <dbReference type="ARBA" id="ARBA00023012"/>
    </source>
</evidence>
<dbReference type="SMART" id="SM00448">
    <property type="entry name" value="REC"/>
    <property type="match status" value="1"/>
</dbReference>
<evidence type="ECO:0000256" key="2">
    <source>
        <dbReference type="ARBA" id="ARBA00011135"/>
    </source>
</evidence>
<evidence type="ECO:0000313" key="16">
    <source>
        <dbReference type="EMBL" id="PYF11115.1"/>
    </source>
</evidence>
<dbReference type="OrthoDB" id="9802388at2"/>
<keyword evidence="11" id="KW-0010">Activator</keyword>
<evidence type="ECO:0000259" key="14">
    <source>
        <dbReference type="PROSITE" id="PS50045"/>
    </source>
</evidence>
<feature type="modified residue" description="4-aspartylphosphate" evidence="13">
    <location>
        <position position="61"/>
    </location>
</feature>
<keyword evidence="9" id="KW-0805">Transcription regulation</keyword>
<keyword evidence="13" id="KW-0597">Phosphoprotein</keyword>
<dbReference type="PROSITE" id="PS50110">
    <property type="entry name" value="RESPONSE_REGULATORY"/>
    <property type="match status" value="1"/>
</dbReference>
<comment type="function">
    <text evidence="1">Required for activation of most nif operons, which are directly involved in nitrogen fixation.</text>
</comment>
<dbReference type="PANTHER" id="PTHR32071">
    <property type="entry name" value="TRANSCRIPTIONAL REGULATORY PROTEIN"/>
    <property type="match status" value="1"/>
</dbReference>
<evidence type="ECO:0000256" key="9">
    <source>
        <dbReference type="ARBA" id="ARBA00023015"/>
    </source>
</evidence>
<dbReference type="Pfam" id="PF00072">
    <property type="entry name" value="Response_reg"/>
    <property type="match status" value="1"/>
</dbReference>
<dbReference type="InterPro" id="IPR027417">
    <property type="entry name" value="P-loop_NTPase"/>
</dbReference>
<gene>
    <name evidence="16" type="ORF">C8J30_103211</name>
</gene>
<dbReference type="InterPro" id="IPR002197">
    <property type="entry name" value="HTH_Fis"/>
</dbReference>
<keyword evidence="6" id="KW-0547">Nucleotide-binding</keyword>
<dbReference type="AlphaFoldDB" id="A0A318U8B6"/>
<dbReference type="Gene3D" id="3.40.50.2300">
    <property type="match status" value="1"/>
</dbReference>
<accession>A0A318U8B6</accession>
<keyword evidence="8" id="KW-0902">Two-component regulatory system</keyword>
<feature type="domain" description="Sigma-54 factor interaction" evidence="14">
    <location>
        <begin position="147"/>
        <end position="376"/>
    </location>
</feature>
<evidence type="ECO:0000256" key="3">
    <source>
        <dbReference type="ARBA" id="ARBA00015308"/>
    </source>
</evidence>
<dbReference type="GO" id="GO:0006355">
    <property type="term" value="P:regulation of DNA-templated transcription"/>
    <property type="evidence" value="ECO:0007669"/>
    <property type="project" value="InterPro"/>
</dbReference>
<proteinExistence type="predicted"/>
<evidence type="ECO:0000256" key="6">
    <source>
        <dbReference type="ARBA" id="ARBA00022741"/>
    </source>
</evidence>
<dbReference type="GO" id="GO:0000160">
    <property type="term" value="P:phosphorelay signal transduction system"/>
    <property type="evidence" value="ECO:0007669"/>
    <property type="project" value="UniProtKB-KW"/>
</dbReference>
<dbReference type="InterPro" id="IPR058031">
    <property type="entry name" value="AAA_lid_NorR"/>
</dbReference>
<dbReference type="Pfam" id="PF25601">
    <property type="entry name" value="AAA_lid_14"/>
    <property type="match status" value="1"/>
</dbReference>
<dbReference type="Pfam" id="PF02954">
    <property type="entry name" value="HTH_8"/>
    <property type="match status" value="1"/>
</dbReference>
<dbReference type="SUPFAM" id="SSF52172">
    <property type="entry name" value="CheY-like"/>
    <property type="match status" value="1"/>
</dbReference>
<dbReference type="Gene3D" id="3.40.50.300">
    <property type="entry name" value="P-loop containing nucleotide triphosphate hydrolases"/>
    <property type="match status" value="1"/>
</dbReference>
<dbReference type="FunFam" id="3.40.50.300:FF:000006">
    <property type="entry name" value="DNA-binding transcriptional regulator NtrC"/>
    <property type="match status" value="1"/>
</dbReference>